<accession>A0A158AD63</accession>
<dbReference type="Proteomes" id="UP000054596">
    <property type="component" value="Unassembled WGS sequence"/>
</dbReference>
<protein>
    <submittedName>
        <fullName evidence="1">Uncharacterized protein</fullName>
    </submittedName>
</protein>
<organism evidence="1 2">
    <name type="scientific">Caballeronia glebae</name>
    <dbReference type="NCBI Taxonomy" id="1777143"/>
    <lineage>
        <taxon>Bacteria</taxon>
        <taxon>Pseudomonadati</taxon>
        <taxon>Pseudomonadota</taxon>
        <taxon>Betaproteobacteria</taxon>
        <taxon>Burkholderiales</taxon>
        <taxon>Burkholderiaceae</taxon>
        <taxon>Caballeronia</taxon>
    </lineage>
</organism>
<dbReference type="EMBL" id="FCOJ02000012">
    <property type="protein sequence ID" value="SAK55774.1"/>
    <property type="molecule type" value="Genomic_DNA"/>
</dbReference>
<reference evidence="1" key="1">
    <citation type="submission" date="2016-01" db="EMBL/GenBank/DDBJ databases">
        <authorList>
            <person name="Peeters C."/>
        </authorList>
    </citation>
    <scope>NUCLEOTIDE SEQUENCE [LARGE SCALE GENOMIC DNA]</scope>
    <source>
        <strain evidence="1">LMG 29325</strain>
    </source>
</reference>
<name>A0A158AD63_9BURK</name>
<sequence length="49" mass="5516">MPEDGPCGALRVEESLGCAEQLARLLEAQTYTKAWNVWDRKALSEIRPI</sequence>
<keyword evidence="2" id="KW-1185">Reference proteome</keyword>
<evidence type="ECO:0000313" key="1">
    <source>
        <dbReference type="EMBL" id="SAK55774.1"/>
    </source>
</evidence>
<dbReference type="AlphaFoldDB" id="A0A158AD63"/>
<comment type="caution">
    <text evidence="1">The sequence shown here is derived from an EMBL/GenBank/DDBJ whole genome shotgun (WGS) entry which is preliminary data.</text>
</comment>
<proteinExistence type="predicted"/>
<evidence type="ECO:0000313" key="2">
    <source>
        <dbReference type="Proteomes" id="UP000054596"/>
    </source>
</evidence>
<gene>
    <name evidence="1" type="ORF">AWB82_02139</name>
</gene>